<dbReference type="AlphaFoldDB" id="A0A849VGB3"/>
<feature type="transmembrane region" description="Helical" evidence="6">
    <location>
        <begin position="413"/>
        <end position="432"/>
    </location>
</feature>
<feature type="transmembrane region" description="Helical" evidence="6">
    <location>
        <begin position="293"/>
        <end position="312"/>
    </location>
</feature>
<feature type="transmembrane region" description="Helical" evidence="6">
    <location>
        <begin position="145"/>
        <end position="166"/>
    </location>
</feature>
<keyword evidence="5 6" id="KW-0472">Membrane</keyword>
<comment type="subcellular location">
    <subcellularLocation>
        <location evidence="1">Cell membrane</location>
        <topology evidence="1">Multi-pass membrane protein</topology>
    </subcellularLocation>
</comment>
<feature type="transmembrane region" description="Helical" evidence="6">
    <location>
        <begin position="255"/>
        <end position="272"/>
    </location>
</feature>
<evidence type="ECO:0000256" key="6">
    <source>
        <dbReference type="SAM" id="Phobius"/>
    </source>
</evidence>
<dbReference type="Proteomes" id="UP000586305">
    <property type="component" value="Unassembled WGS sequence"/>
</dbReference>
<accession>A0A849VGB3</accession>
<feature type="transmembrane region" description="Helical" evidence="6">
    <location>
        <begin position="37"/>
        <end position="56"/>
    </location>
</feature>
<feature type="transmembrane region" description="Helical" evidence="6">
    <location>
        <begin position="77"/>
        <end position="100"/>
    </location>
</feature>
<dbReference type="GO" id="GO:0005886">
    <property type="term" value="C:plasma membrane"/>
    <property type="evidence" value="ECO:0007669"/>
    <property type="project" value="UniProtKB-SubCell"/>
</dbReference>
<sequence length="475" mass="53976">MKMIKNLLSFSVVGLLPYFINFITLPLYSEYISAEQFGIIGLMMSGVIIATSWTGFQFSSAISRYFFDYEADELKSFTSTVIFLTLGCSSFFCLIYAFLISQGYFSNIFNGISTQVLYIGVFLIFLSILNTVFERLLINEQKGSLILMRSIVAQGLSVFVGVILILYFGMSYMGFLISSVVYYSAMVLFSLRHCRHYLADSFNFNYADMAVKYSFPLIFHSVGGVLFMYSTTFFIESFLTLSMVGLFFIVDKFTQIIKAIVNSINNILMPIYNKSSVTKNKGGAEFFEKTLPVWYFFVNLLIVNFAVVAQSFMVEFMGSEYKDLLVVILIMSMAYLFRGLYCFCMAPIFFYKKTMIVPKVTLVTGILSLLVNYVFVSKFGFVGAAIAVFSVFLINFLLSLFESKKVEVINFRFGSLLLMTCVILLFNLPALFVLDAGFIIVFMTSIAQCLAAVSIVYKFNLFHVRESFDSLRLYK</sequence>
<feature type="transmembrane region" description="Helical" evidence="6">
    <location>
        <begin position="356"/>
        <end position="375"/>
    </location>
</feature>
<dbReference type="PANTHER" id="PTHR30250">
    <property type="entry name" value="PST FAMILY PREDICTED COLANIC ACID TRANSPORTER"/>
    <property type="match status" value="1"/>
</dbReference>
<dbReference type="InterPro" id="IPR050833">
    <property type="entry name" value="Poly_Biosynth_Transport"/>
</dbReference>
<dbReference type="Pfam" id="PF01943">
    <property type="entry name" value="Polysacc_synt"/>
    <property type="match status" value="1"/>
</dbReference>
<evidence type="ECO:0000256" key="5">
    <source>
        <dbReference type="ARBA" id="ARBA00023136"/>
    </source>
</evidence>
<evidence type="ECO:0000313" key="7">
    <source>
        <dbReference type="EMBL" id="NOU51768.1"/>
    </source>
</evidence>
<protein>
    <submittedName>
        <fullName evidence="7">Oligosaccharide flippase family protein</fullName>
    </submittedName>
</protein>
<evidence type="ECO:0000256" key="3">
    <source>
        <dbReference type="ARBA" id="ARBA00022692"/>
    </source>
</evidence>
<reference evidence="7 8" key="1">
    <citation type="submission" date="2020-04" db="EMBL/GenBank/DDBJ databases">
        <title>Pseudoalteromonas caenipelagi sp. nov., isolated from a tidal flat.</title>
        <authorList>
            <person name="Park S."/>
            <person name="Yoon J.-H."/>
        </authorList>
    </citation>
    <scope>NUCLEOTIDE SEQUENCE [LARGE SCALE GENOMIC DNA]</scope>
    <source>
        <strain evidence="7 8">JBTF-M23</strain>
    </source>
</reference>
<feature type="transmembrane region" description="Helical" evidence="6">
    <location>
        <begin position="112"/>
        <end position="133"/>
    </location>
</feature>
<keyword evidence="8" id="KW-1185">Reference proteome</keyword>
<evidence type="ECO:0000313" key="8">
    <source>
        <dbReference type="Proteomes" id="UP000586305"/>
    </source>
</evidence>
<feature type="transmembrane region" description="Helical" evidence="6">
    <location>
        <begin position="381"/>
        <end position="401"/>
    </location>
</feature>
<dbReference type="RefSeq" id="WP_171626827.1">
    <property type="nucleotide sequence ID" value="NZ_JABBPG010000006.1"/>
</dbReference>
<feature type="transmembrane region" description="Helical" evidence="6">
    <location>
        <begin position="213"/>
        <end position="235"/>
    </location>
</feature>
<dbReference type="InterPro" id="IPR002797">
    <property type="entry name" value="Polysacc_synth"/>
</dbReference>
<feature type="transmembrane region" description="Helical" evidence="6">
    <location>
        <begin position="438"/>
        <end position="457"/>
    </location>
</feature>
<organism evidence="7 8">
    <name type="scientific">Pseudoalteromonas caenipelagi</name>
    <dbReference type="NCBI Taxonomy" id="2726988"/>
    <lineage>
        <taxon>Bacteria</taxon>
        <taxon>Pseudomonadati</taxon>
        <taxon>Pseudomonadota</taxon>
        <taxon>Gammaproteobacteria</taxon>
        <taxon>Alteromonadales</taxon>
        <taxon>Pseudoalteromonadaceae</taxon>
        <taxon>Pseudoalteromonas</taxon>
    </lineage>
</organism>
<keyword evidence="2" id="KW-1003">Cell membrane</keyword>
<dbReference type="EMBL" id="JABBPG010000006">
    <property type="protein sequence ID" value="NOU51768.1"/>
    <property type="molecule type" value="Genomic_DNA"/>
</dbReference>
<name>A0A849VGB3_9GAMM</name>
<gene>
    <name evidence="7" type="ORF">HG263_14620</name>
</gene>
<keyword evidence="3 6" id="KW-0812">Transmembrane</keyword>
<evidence type="ECO:0000256" key="2">
    <source>
        <dbReference type="ARBA" id="ARBA00022475"/>
    </source>
</evidence>
<evidence type="ECO:0000256" key="4">
    <source>
        <dbReference type="ARBA" id="ARBA00022989"/>
    </source>
</evidence>
<keyword evidence="4 6" id="KW-1133">Transmembrane helix</keyword>
<evidence type="ECO:0000256" key="1">
    <source>
        <dbReference type="ARBA" id="ARBA00004651"/>
    </source>
</evidence>
<comment type="caution">
    <text evidence="7">The sequence shown here is derived from an EMBL/GenBank/DDBJ whole genome shotgun (WGS) entry which is preliminary data.</text>
</comment>
<feature type="transmembrane region" description="Helical" evidence="6">
    <location>
        <begin position="324"/>
        <end position="344"/>
    </location>
</feature>
<proteinExistence type="predicted"/>
<feature type="transmembrane region" description="Helical" evidence="6">
    <location>
        <begin position="7"/>
        <end position="25"/>
    </location>
</feature>
<feature type="transmembrane region" description="Helical" evidence="6">
    <location>
        <begin position="172"/>
        <end position="192"/>
    </location>
</feature>
<dbReference type="PANTHER" id="PTHR30250:SF11">
    <property type="entry name" value="O-ANTIGEN TRANSPORTER-RELATED"/>
    <property type="match status" value="1"/>
</dbReference>